<dbReference type="WBParaSite" id="maker-PairedContig_4252-snap-gene-0.12-mRNA-1">
    <property type="protein sequence ID" value="maker-PairedContig_4252-snap-gene-0.12-mRNA-1"/>
    <property type="gene ID" value="maker-PairedContig_4252-snap-gene-0.12"/>
</dbReference>
<proteinExistence type="predicted"/>
<evidence type="ECO:0000313" key="2">
    <source>
        <dbReference type="WBParaSite" id="maker-PairedContig_2460-snap-gene-0.8-mRNA-1"/>
    </source>
</evidence>
<evidence type="ECO:0008006" key="4">
    <source>
        <dbReference type="Google" id="ProtNLM"/>
    </source>
</evidence>
<organism evidence="2">
    <name type="scientific">Wuchereria bancrofti</name>
    <dbReference type="NCBI Taxonomy" id="6293"/>
    <lineage>
        <taxon>Eukaryota</taxon>
        <taxon>Metazoa</taxon>
        <taxon>Ecdysozoa</taxon>
        <taxon>Nematoda</taxon>
        <taxon>Chromadorea</taxon>
        <taxon>Rhabditida</taxon>
        <taxon>Spirurina</taxon>
        <taxon>Spiruromorpha</taxon>
        <taxon>Filarioidea</taxon>
        <taxon>Onchocercidae</taxon>
        <taxon>Wuchereria</taxon>
    </lineage>
</organism>
<evidence type="ECO:0000313" key="3">
    <source>
        <dbReference type="WBParaSite" id="maker-PairedContig_4252-snap-gene-0.12-mRNA-1"/>
    </source>
</evidence>
<dbReference type="Gene3D" id="1.10.10.60">
    <property type="entry name" value="Homeodomain-like"/>
    <property type="match status" value="1"/>
</dbReference>
<reference evidence="2 3" key="1">
    <citation type="submission" date="2016-11" db="UniProtKB">
        <authorList>
            <consortium name="WormBaseParasite"/>
        </authorList>
    </citation>
    <scope>IDENTIFICATION</scope>
    <source>
        <strain evidence="2 3">pt0022</strain>
    </source>
</reference>
<sequence>MVASYVFPHGATSPTTEATLILPSSPSSAAAIEKTKQRQQAAMLDAWLAMHGDNLYPCREEKERLAKDMSMTYIQTVDDDDDDV</sequence>
<dbReference type="WBParaSite" id="maker-PairedContig_2460-snap-gene-0.8-mRNA-1">
    <property type="protein sequence ID" value="maker-PairedContig_2460-snap-gene-0.8-mRNA-1"/>
    <property type="gene ID" value="maker-PairedContig_2460-snap-gene-0.8"/>
</dbReference>
<protein>
    <recommendedName>
        <fullName evidence="4">Homeobox KN domain-containing protein</fullName>
    </recommendedName>
</protein>
<evidence type="ECO:0000256" key="1">
    <source>
        <dbReference type="SAM" id="MobiDB-lite"/>
    </source>
</evidence>
<name>A0A1I8EJ47_WUCBA</name>
<feature type="region of interest" description="Disordered" evidence="1">
    <location>
        <begin position="1"/>
        <end position="20"/>
    </location>
</feature>
<accession>A0A1I8EJ47</accession>
<dbReference type="AlphaFoldDB" id="A0A1I8EJ47"/>